<sequence>MGHKMHFSPKKYQEMSLCPMGPRFNIEAMVGGSKIKLQTSLHM</sequence>
<organism evidence="1 2">
    <name type="scientific">Portunus trituberculatus</name>
    <name type="common">Swimming crab</name>
    <name type="synonym">Neptunus trituberculatus</name>
    <dbReference type="NCBI Taxonomy" id="210409"/>
    <lineage>
        <taxon>Eukaryota</taxon>
        <taxon>Metazoa</taxon>
        <taxon>Ecdysozoa</taxon>
        <taxon>Arthropoda</taxon>
        <taxon>Crustacea</taxon>
        <taxon>Multicrustacea</taxon>
        <taxon>Malacostraca</taxon>
        <taxon>Eumalacostraca</taxon>
        <taxon>Eucarida</taxon>
        <taxon>Decapoda</taxon>
        <taxon>Pleocyemata</taxon>
        <taxon>Brachyura</taxon>
        <taxon>Eubrachyura</taxon>
        <taxon>Portunoidea</taxon>
        <taxon>Portunidae</taxon>
        <taxon>Portuninae</taxon>
        <taxon>Portunus</taxon>
    </lineage>
</organism>
<keyword evidence="2" id="KW-1185">Reference proteome</keyword>
<dbReference type="AlphaFoldDB" id="A0A5B7GTX2"/>
<comment type="caution">
    <text evidence="1">The sequence shown here is derived from an EMBL/GenBank/DDBJ whole genome shotgun (WGS) entry which is preliminary data.</text>
</comment>
<reference evidence="1 2" key="1">
    <citation type="submission" date="2019-05" db="EMBL/GenBank/DDBJ databases">
        <title>Another draft genome of Portunus trituberculatus and its Hox gene families provides insights of decapod evolution.</title>
        <authorList>
            <person name="Jeong J.-H."/>
            <person name="Song I."/>
            <person name="Kim S."/>
            <person name="Choi T."/>
            <person name="Kim D."/>
            <person name="Ryu S."/>
            <person name="Kim W."/>
        </authorList>
    </citation>
    <scope>NUCLEOTIDE SEQUENCE [LARGE SCALE GENOMIC DNA]</scope>
    <source>
        <tissue evidence="1">Muscle</tissue>
    </source>
</reference>
<name>A0A5B7GTX2_PORTR</name>
<proteinExistence type="predicted"/>
<gene>
    <name evidence="1" type="ORF">E2C01_055102</name>
</gene>
<dbReference type="Proteomes" id="UP000324222">
    <property type="component" value="Unassembled WGS sequence"/>
</dbReference>
<accession>A0A5B7GTX2</accession>
<protein>
    <submittedName>
        <fullName evidence="1">Uncharacterized protein</fullName>
    </submittedName>
</protein>
<evidence type="ECO:0000313" key="1">
    <source>
        <dbReference type="EMBL" id="MPC61039.1"/>
    </source>
</evidence>
<dbReference type="EMBL" id="VSRR010018162">
    <property type="protein sequence ID" value="MPC61039.1"/>
    <property type="molecule type" value="Genomic_DNA"/>
</dbReference>
<evidence type="ECO:0000313" key="2">
    <source>
        <dbReference type="Proteomes" id="UP000324222"/>
    </source>
</evidence>